<dbReference type="OrthoDB" id="185373at2759"/>
<proteinExistence type="predicted"/>
<dbReference type="GO" id="GO:0008380">
    <property type="term" value="P:RNA splicing"/>
    <property type="evidence" value="ECO:0007669"/>
    <property type="project" value="InterPro"/>
</dbReference>
<keyword evidence="1" id="KW-0677">Repeat</keyword>
<feature type="repeat" description="PPR" evidence="2">
    <location>
        <begin position="439"/>
        <end position="473"/>
    </location>
</feature>
<dbReference type="PANTHER" id="PTHR47003:SF2">
    <property type="entry name" value="OS01G0970900 PROTEIN"/>
    <property type="match status" value="1"/>
</dbReference>
<reference evidence="3 4" key="1">
    <citation type="submission" date="2018-04" db="EMBL/GenBank/DDBJ databases">
        <authorList>
            <person name="Vogel A."/>
        </authorList>
    </citation>
    <scope>NUCLEOTIDE SEQUENCE [LARGE SCALE GENOMIC DNA]</scope>
</reference>
<protein>
    <recommendedName>
        <fullName evidence="5">Pentacotripeptide-repeat region of PRORP domain-containing protein</fullName>
    </recommendedName>
</protein>
<dbReference type="AlphaFoldDB" id="A0A484LLR8"/>
<dbReference type="InterPro" id="IPR044578">
    <property type="entry name" value="BIR6-like"/>
</dbReference>
<gene>
    <name evidence="3" type="ORF">CCAM_LOCUS19126</name>
</gene>
<dbReference type="Gene3D" id="1.25.40.10">
    <property type="entry name" value="Tetratricopeptide repeat domain"/>
    <property type="match status" value="4"/>
</dbReference>
<feature type="repeat" description="PPR" evidence="2">
    <location>
        <begin position="404"/>
        <end position="438"/>
    </location>
</feature>
<dbReference type="Pfam" id="PF12854">
    <property type="entry name" value="PPR_1"/>
    <property type="match status" value="2"/>
</dbReference>
<feature type="repeat" description="PPR" evidence="2">
    <location>
        <begin position="262"/>
        <end position="296"/>
    </location>
</feature>
<dbReference type="NCBIfam" id="TIGR00756">
    <property type="entry name" value="PPR"/>
    <property type="match status" value="3"/>
</dbReference>
<dbReference type="Proteomes" id="UP000595140">
    <property type="component" value="Unassembled WGS sequence"/>
</dbReference>
<evidence type="ECO:0000256" key="1">
    <source>
        <dbReference type="ARBA" id="ARBA00022737"/>
    </source>
</evidence>
<feature type="repeat" description="PPR" evidence="2">
    <location>
        <begin position="369"/>
        <end position="403"/>
    </location>
</feature>
<dbReference type="EMBL" id="OOIL02001668">
    <property type="protein sequence ID" value="VFQ77350.1"/>
    <property type="molecule type" value="Genomic_DNA"/>
</dbReference>
<evidence type="ECO:0000256" key="2">
    <source>
        <dbReference type="PROSITE-ProRule" id="PRU00708"/>
    </source>
</evidence>
<evidence type="ECO:0000313" key="3">
    <source>
        <dbReference type="EMBL" id="VFQ77350.1"/>
    </source>
</evidence>
<feature type="repeat" description="PPR" evidence="2">
    <location>
        <begin position="297"/>
        <end position="331"/>
    </location>
</feature>
<organism evidence="3 4">
    <name type="scientific">Cuscuta campestris</name>
    <dbReference type="NCBI Taxonomy" id="132261"/>
    <lineage>
        <taxon>Eukaryota</taxon>
        <taxon>Viridiplantae</taxon>
        <taxon>Streptophyta</taxon>
        <taxon>Embryophyta</taxon>
        <taxon>Tracheophyta</taxon>
        <taxon>Spermatophyta</taxon>
        <taxon>Magnoliopsida</taxon>
        <taxon>eudicotyledons</taxon>
        <taxon>Gunneridae</taxon>
        <taxon>Pentapetalae</taxon>
        <taxon>asterids</taxon>
        <taxon>lamiids</taxon>
        <taxon>Solanales</taxon>
        <taxon>Convolvulaceae</taxon>
        <taxon>Cuscuteae</taxon>
        <taxon>Cuscuta</taxon>
        <taxon>Cuscuta subgen. Grammica</taxon>
        <taxon>Cuscuta sect. Cleistogrammica</taxon>
    </lineage>
</organism>
<dbReference type="Pfam" id="PF01535">
    <property type="entry name" value="PPR"/>
    <property type="match status" value="2"/>
</dbReference>
<evidence type="ECO:0008006" key="5">
    <source>
        <dbReference type="Google" id="ProtNLM"/>
    </source>
</evidence>
<evidence type="ECO:0000313" key="4">
    <source>
        <dbReference type="Proteomes" id="UP000595140"/>
    </source>
</evidence>
<dbReference type="PANTHER" id="PTHR47003">
    <property type="entry name" value="OS01G0970900 PROTEIN"/>
    <property type="match status" value="1"/>
</dbReference>
<dbReference type="InterPro" id="IPR011990">
    <property type="entry name" value="TPR-like_helical_dom_sf"/>
</dbReference>
<sequence length="632" mass="72454">MNLAKRVATSFVSAQSFRRPLNQFQVTQFFHLSPSHFSKFCTPTNSILHANPNLSSSMMPNSLLEHVLCNDWSAKLEKSLSEGYGSQLSHEAVMYVFKRLTADPRKAQKFFNWLVNVNGFKPNSSVYSLMLRICANKDSMKEFWVIFREMKEKGIVLDGETYKSIFYGFRKSRMDTAAAELEKFYKLTMKENATCDSVNEVVSVIKRSDWGYGVEKELLAKNILLSDEFILGVLKELRDARCPLKAVKFFEWVEEGLNYEHNSITYNGILRVLPQEDSVEEFWSMLRKMKTAGYDMDLDTYIKVSRSFQKARRFEDAIKLFEHMMDSPYKPSTGEFTILLRSIATRAPSDIDMIFRVVKKFEEAGNTLSKPIYDVIHRSMTGLGQFDEAEKIMETMRNAGYEPDNITYSQLIHGLCKAGRVEEASEVIDTMEELGCDPDIKTWTVLIQGYCRANAVDKALLCFAKMMENNVDADGDLLDVLINGFLSQGKSVGAYQFLTEMANKAELPPWQATYKTLIQKLLGEMKLEEALDLLRGMKKFDYPPFVEPFYQYISKLGTVEDAMEFMKVVSKGCPSVAVYQHIFESFFEEGRLSEAKDLLYKCPHHIRKHPSICSLFGSTNNHKRRQKSVTTS</sequence>
<dbReference type="PROSITE" id="PS51375">
    <property type="entry name" value="PPR"/>
    <property type="match status" value="6"/>
</dbReference>
<keyword evidence="4" id="KW-1185">Reference proteome</keyword>
<dbReference type="InterPro" id="IPR002885">
    <property type="entry name" value="PPR_rpt"/>
</dbReference>
<feature type="repeat" description="PPR" evidence="2">
    <location>
        <begin position="123"/>
        <end position="157"/>
    </location>
</feature>
<name>A0A484LLR8_9ASTE</name>
<accession>A0A484LLR8</accession>